<evidence type="ECO:0000256" key="1">
    <source>
        <dbReference type="ARBA" id="ARBA00006814"/>
    </source>
</evidence>
<dbReference type="InterPro" id="IPR023430">
    <property type="entry name" value="Pept_HybD-like_dom_sf"/>
</dbReference>
<evidence type="ECO:0000313" key="5">
    <source>
        <dbReference type="EMBL" id="EGV16609.1"/>
    </source>
</evidence>
<sequence length="172" mass="18473">MLILACGNPSRGDDALGPLLIERLNLDPDLARCGIETLTDFQLQIEHVLDLQGREHVIFVDAAASGPEPFAFLPLPPSPEVSFSTHALAPGTLLRLFRQVTGETPPPARLLAIRGYGFALGAPLSEQASDNLDRAERFLIRLLRADGVVGASDETALGAVSDALGWERPRQT</sequence>
<evidence type="ECO:0000256" key="2">
    <source>
        <dbReference type="ARBA" id="ARBA00022670"/>
    </source>
</evidence>
<dbReference type="SUPFAM" id="SSF53163">
    <property type="entry name" value="HybD-like"/>
    <property type="match status" value="1"/>
</dbReference>
<evidence type="ECO:0000313" key="6">
    <source>
        <dbReference type="Proteomes" id="UP000005459"/>
    </source>
</evidence>
<dbReference type="MEROPS" id="A31.004"/>
<protein>
    <submittedName>
        <fullName evidence="5">Hydrogenase maturation protease</fullName>
    </submittedName>
</protein>
<dbReference type="GO" id="GO:0016485">
    <property type="term" value="P:protein processing"/>
    <property type="evidence" value="ECO:0007669"/>
    <property type="project" value="TreeGrafter"/>
</dbReference>
<accession>F9UGY9</accession>
<dbReference type="Proteomes" id="UP000005459">
    <property type="component" value="Unassembled WGS sequence"/>
</dbReference>
<dbReference type="AlphaFoldDB" id="F9UGY9"/>
<comment type="similarity">
    <text evidence="1">Belongs to the peptidase A31 family.</text>
</comment>
<evidence type="ECO:0000256" key="4">
    <source>
        <dbReference type="ARBA" id="ARBA00022801"/>
    </source>
</evidence>
<dbReference type="Gene3D" id="3.40.50.1450">
    <property type="entry name" value="HybD-like"/>
    <property type="match status" value="1"/>
</dbReference>
<dbReference type="eggNOG" id="COG0680">
    <property type="taxonomic scope" value="Bacteria"/>
</dbReference>
<keyword evidence="3" id="KW-0064">Aspartyl protease</keyword>
<dbReference type="NCBIfam" id="TIGR00072">
    <property type="entry name" value="hydrog_prot"/>
    <property type="match status" value="1"/>
</dbReference>
<dbReference type="PANTHER" id="PTHR30302:SF1">
    <property type="entry name" value="HYDROGENASE 2 MATURATION PROTEASE"/>
    <property type="match status" value="1"/>
</dbReference>
<dbReference type="STRING" id="768671.ThimaDRAFT_4192"/>
<dbReference type="GO" id="GO:0004190">
    <property type="term" value="F:aspartic-type endopeptidase activity"/>
    <property type="evidence" value="ECO:0007669"/>
    <property type="project" value="UniProtKB-KW"/>
</dbReference>
<keyword evidence="2 5" id="KW-0645">Protease</keyword>
<proteinExistence type="inferred from homology"/>
<dbReference type="PANTHER" id="PTHR30302">
    <property type="entry name" value="HYDROGENASE 1 MATURATION PROTEASE"/>
    <property type="match status" value="1"/>
</dbReference>
<dbReference type="InterPro" id="IPR000671">
    <property type="entry name" value="Peptidase_A31"/>
</dbReference>
<keyword evidence="6" id="KW-1185">Reference proteome</keyword>
<name>F9UGY9_9GAMM</name>
<evidence type="ECO:0000256" key="3">
    <source>
        <dbReference type="ARBA" id="ARBA00022750"/>
    </source>
</evidence>
<dbReference type="CDD" id="cd06066">
    <property type="entry name" value="H2MP_NAD-link-bidir"/>
    <property type="match status" value="1"/>
</dbReference>
<keyword evidence="4" id="KW-0378">Hydrolase</keyword>
<reference evidence="5 6" key="1">
    <citation type="submission" date="2011-06" db="EMBL/GenBank/DDBJ databases">
        <title>The draft genome of Thiocapsa marina 5811.</title>
        <authorList>
            <consortium name="US DOE Joint Genome Institute (JGI-PGF)"/>
            <person name="Lucas S."/>
            <person name="Han J."/>
            <person name="Cheng J.-F."/>
            <person name="Goodwin L."/>
            <person name="Pitluck S."/>
            <person name="Peters L."/>
            <person name="Land M.L."/>
            <person name="Hauser L."/>
            <person name="Vogl K."/>
            <person name="Liu Z."/>
            <person name="Imhoff J."/>
            <person name="Thiel V."/>
            <person name="Frigaard N.-U."/>
            <person name="Bryant D."/>
            <person name="Woyke T.J."/>
        </authorList>
    </citation>
    <scope>NUCLEOTIDE SEQUENCE [LARGE SCALE GENOMIC DNA]</scope>
    <source>
        <strain evidence="5 6">5811</strain>
    </source>
</reference>
<gene>
    <name evidence="5" type="ORF">ThimaDRAFT_4192</name>
</gene>
<dbReference type="PATRIC" id="fig|768671.3.peg.4428"/>
<organism evidence="5 6">
    <name type="scientific">Thiocapsa marina 5811</name>
    <dbReference type="NCBI Taxonomy" id="768671"/>
    <lineage>
        <taxon>Bacteria</taxon>
        <taxon>Pseudomonadati</taxon>
        <taxon>Pseudomonadota</taxon>
        <taxon>Gammaproteobacteria</taxon>
        <taxon>Chromatiales</taxon>
        <taxon>Chromatiaceae</taxon>
        <taxon>Thiocapsa</taxon>
    </lineage>
</organism>
<dbReference type="GO" id="GO:0008047">
    <property type="term" value="F:enzyme activator activity"/>
    <property type="evidence" value="ECO:0007669"/>
    <property type="project" value="InterPro"/>
</dbReference>
<dbReference type="EMBL" id="AFWV01000016">
    <property type="protein sequence ID" value="EGV16609.1"/>
    <property type="molecule type" value="Genomic_DNA"/>
</dbReference>